<feature type="transmembrane region" description="Helical" evidence="6">
    <location>
        <begin position="98"/>
        <end position="118"/>
    </location>
</feature>
<evidence type="ECO:0000313" key="7">
    <source>
        <dbReference type="EMBL" id="STO22149.1"/>
    </source>
</evidence>
<feature type="transmembrane region" description="Helical" evidence="6">
    <location>
        <begin position="130"/>
        <end position="151"/>
    </location>
</feature>
<dbReference type="FunFam" id="1.20.1260.100:FF:000001">
    <property type="entry name" value="translocator protein 2"/>
    <property type="match status" value="1"/>
</dbReference>
<keyword evidence="8" id="KW-1185">Reference proteome</keyword>
<dbReference type="EMBL" id="UGGT01000001">
    <property type="protein sequence ID" value="STO22149.1"/>
    <property type="molecule type" value="Genomic_DNA"/>
</dbReference>
<evidence type="ECO:0000256" key="4">
    <source>
        <dbReference type="ARBA" id="ARBA00022989"/>
    </source>
</evidence>
<dbReference type="AlphaFoldDB" id="A0A377GBY4"/>
<dbReference type="CDD" id="cd15904">
    <property type="entry name" value="TSPO_MBR"/>
    <property type="match status" value="1"/>
</dbReference>
<name>A0A377GBY4_9GAMM</name>
<dbReference type="PIRSF" id="PIRSF005859">
    <property type="entry name" value="PBR"/>
    <property type="match status" value="1"/>
</dbReference>
<gene>
    <name evidence="7" type="ORF">NCTC11370_02234</name>
</gene>
<dbReference type="Pfam" id="PF03073">
    <property type="entry name" value="TspO_MBR"/>
    <property type="match status" value="1"/>
</dbReference>
<comment type="similarity">
    <text evidence="2">Belongs to the TspO/BZRP family.</text>
</comment>
<dbReference type="InterPro" id="IPR038330">
    <property type="entry name" value="TspO/MBR-related_sf"/>
</dbReference>
<feature type="transmembrane region" description="Helical" evidence="6">
    <location>
        <begin position="76"/>
        <end position="92"/>
    </location>
</feature>
<dbReference type="GO" id="GO:0033013">
    <property type="term" value="P:tetrapyrrole metabolic process"/>
    <property type="evidence" value="ECO:0007669"/>
    <property type="project" value="UniProtKB-ARBA"/>
</dbReference>
<keyword evidence="4 6" id="KW-1133">Transmembrane helix</keyword>
<dbReference type="STRING" id="1094715.GCA_000236165_02078"/>
<keyword evidence="3 6" id="KW-0812">Transmembrane</keyword>
<proteinExistence type="inferred from homology"/>
<comment type="subcellular location">
    <subcellularLocation>
        <location evidence="1">Membrane</location>
        <topology evidence="1">Multi-pass membrane protein</topology>
    </subcellularLocation>
</comment>
<organism evidence="7 8">
    <name type="scientific">Fluoribacter dumoffii</name>
    <dbReference type="NCBI Taxonomy" id="463"/>
    <lineage>
        <taxon>Bacteria</taxon>
        <taxon>Pseudomonadati</taxon>
        <taxon>Pseudomonadota</taxon>
        <taxon>Gammaproteobacteria</taxon>
        <taxon>Legionellales</taxon>
        <taxon>Legionellaceae</taxon>
        <taxon>Fluoribacter</taxon>
    </lineage>
</organism>
<accession>A0A377GBY4</accession>
<evidence type="ECO:0000256" key="5">
    <source>
        <dbReference type="ARBA" id="ARBA00023136"/>
    </source>
</evidence>
<dbReference type="PANTHER" id="PTHR10057:SF0">
    <property type="entry name" value="TRANSLOCATOR PROTEIN"/>
    <property type="match status" value="1"/>
</dbReference>
<protein>
    <submittedName>
        <fullName evidence="7">TspO/MBR family</fullName>
    </submittedName>
</protein>
<dbReference type="GO" id="GO:0016020">
    <property type="term" value="C:membrane"/>
    <property type="evidence" value="ECO:0007669"/>
    <property type="project" value="UniProtKB-SubCell"/>
</dbReference>
<keyword evidence="5 6" id="KW-0472">Membrane</keyword>
<evidence type="ECO:0000256" key="1">
    <source>
        <dbReference type="ARBA" id="ARBA00004141"/>
    </source>
</evidence>
<dbReference type="Gene3D" id="1.20.1260.100">
    <property type="entry name" value="TspO/MBR protein"/>
    <property type="match status" value="1"/>
</dbReference>
<evidence type="ECO:0000256" key="6">
    <source>
        <dbReference type="SAM" id="Phobius"/>
    </source>
</evidence>
<evidence type="ECO:0000256" key="2">
    <source>
        <dbReference type="ARBA" id="ARBA00007524"/>
    </source>
</evidence>
<feature type="transmembrane region" description="Helical" evidence="6">
    <location>
        <begin position="43"/>
        <end position="64"/>
    </location>
</feature>
<sequence length="155" mass="18201">MIKLIIWILCFQLIGFFLGIMTQANIPSWYNGLHKSTLTPPGWVFSLVWSLLYALLAIVGFMLWQNRSKPQIKTILNLYLVQLIMNWAWTPLFFHLHWIGFSFLWILLMIGLNALIILKVKNIERVVGLLLTPYFLWLIFASYLNGVIWFLNSQV</sequence>
<dbReference type="InterPro" id="IPR004307">
    <property type="entry name" value="TspO_MBR"/>
</dbReference>
<evidence type="ECO:0000256" key="3">
    <source>
        <dbReference type="ARBA" id="ARBA00022692"/>
    </source>
</evidence>
<dbReference type="PANTHER" id="PTHR10057">
    <property type="entry name" value="PERIPHERAL-TYPE BENZODIAZEPINE RECEPTOR"/>
    <property type="match status" value="1"/>
</dbReference>
<evidence type="ECO:0000313" key="8">
    <source>
        <dbReference type="Proteomes" id="UP000254554"/>
    </source>
</evidence>
<reference evidence="7 8" key="1">
    <citation type="submission" date="2018-06" db="EMBL/GenBank/DDBJ databases">
        <authorList>
            <consortium name="Pathogen Informatics"/>
            <person name="Doyle S."/>
        </authorList>
    </citation>
    <scope>NUCLEOTIDE SEQUENCE [LARGE SCALE GENOMIC DNA]</scope>
    <source>
        <strain evidence="7 8">NCTC11370</strain>
    </source>
</reference>
<dbReference type="Proteomes" id="UP000254554">
    <property type="component" value="Unassembled WGS sequence"/>
</dbReference>